<dbReference type="Pfam" id="PF00069">
    <property type="entry name" value="Pkinase"/>
    <property type="match status" value="1"/>
</dbReference>
<proteinExistence type="inferred from homology"/>
<dbReference type="GeneID" id="94826406"/>
<gene>
    <name evidence="4" type="ORF">TRFO_04121</name>
</gene>
<dbReference type="Pfam" id="PF08238">
    <property type="entry name" value="Sel1"/>
    <property type="match status" value="5"/>
</dbReference>
<dbReference type="Gene3D" id="1.10.510.10">
    <property type="entry name" value="Transferase(Phosphotransferase) domain 1"/>
    <property type="match status" value="1"/>
</dbReference>
<dbReference type="SMART" id="SM00671">
    <property type="entry name" value="SEL1"/>
    <property type="match status" value="5"/>
</dbReference>
<sequence length="725" mass="82833">MNIFKCDFQNPIDFLPNKAEKIQVYPNFVSDAFYMKISSEMRENIINNALITPITVFSFLKEEGNGSFLTLVTQKNCIIFEIDDETILSSLFTKFENTTLVPAKNEDLEEIAKYVDSSKFKFLDEMLLRDLLVDINILFDFHFPRPTLSFDTKLSIKRFLYISCMPLFSFFIIRNYYPTNSFEDKSFFPPPRKIPQKDSPTKKSKPKKFTDSDFIKLHVLGYGAKSVVKLGVHISTGYLYAVKTYSDDQMFKTESSCLSKFCHSRIVNCHGFIKQSLNKALILDFMSKGSLERMTVVDPTLKTKIVYQTLVAVDFLHSVGIMHRNIKPSNILLNRDNDTFLSGLALSREYLSSQKRSRNVGDVYYMSPEIIKGSDTYSFQTDLFSLGVIIYELSTGKNPYNGFCLLDVTKKVATANLGELPLSSGTISKLFEQCTSLDVADRAASFYLEKMFEEEHLFFANSNDVEILHFIEKIKQERIEYQDFVDQHQRKDAQVLIAEAEKGHSNAQHSVGFMYKNGWLVDCDLNKSFEWFSKAAEQGNSASMYEIGLMYKNGISIPRDLDKAYYWLKKASDLGLNDARNCLAELLQENPEICQQKNHSINDIFDLLKTSSDHGNPYAQCNLAKLYISGQIGQPNYEKAFEYFDASASQGNADAEFELYRLLSEGLGTEKDEARAAMFLFKAASHNRPDAMIEFGNLLINGKGVDKNEEEGRKWIEKGEELQKK</sequence>
<keyword evidence="5" id="KW-1185">Reference proteome</keyword>
<dbReference type="PANTHER" id="PTHR11102:SF160">
    <property type="entry name" value="ERAD-ASSOCIATED E3 UBIQUITIN-PROTEIN LIGASE COMPONENT HRD3"/>
    <property type="match status" value="1"/>
</dbReference>
<protein>
    <recommendedName>
        <fullName evidence="3">Protein kinase domain-containing protein</fullName>
    </recommendedName>
</protein>
<dbReference type="InterPro" id="IPR006597">
    <property type="entry name" value="Sel1-like"/>
</dbReference>
<dbReference type="SUPFAM" id="SSF56112">
    <property type="entry name" value="Protein kinase-like (PK-like)"/>
    <property type="match status" value="1"/>
</dbReference>
<dbReference type="GO" id="GO:0005524">
    <property type="term" value="F:ATP binding"/>
    <property type="evidence" value="ECO:0007669"/>
    <property type="project" value="InterPro"/>
</dbReference>
<dbReference type="Gene3D" id="1.25.40.10">
    <property type="entry name" value="Tetratricopeptide repeat domain"/>
    <property type="match status" value="2"/>
</dbReference>
<dbReference type="VEuPathDB" id="TrichDB:TRFO_04121"/>
<reference evidence="4" key="1">
    <citation type="submission" date="2016-10" db="EMBL/GenBank/DDBJ databases">
        <authorList>
            <person name="Benchimol M."/>
            <person name="Almeida L.G."/>
            <person name="Vasconcelos A.T."/>
            <person name="Perreira-Neves A."/>
            <person name="Rosa I.A."/>
            <person name="Tasca T."/>
            <person name="Bogo M.R."/>
            <person name="de Souza W."/>
        </authorList>
    </citation>
    <scope>NUCLEOTIDE SEQUENCE [LARGE SCALE GENOMIC DNA]</scope>
    <source>
        <strain evidence="4">K</strain>
    </source>
</reference>
<evidence type="ECO:0000313" key="4">
    <source>
        <dbReference type="EMBL" id="OHT10631.1"/>
    </source>
</evidence>
<feature type="region of interest" description="Disordered" evidence="2">
    <location>
        <begin position="187"/>
        <end position="208"/>
    </location>
</feature>
<dbReference type="AlphaFoldDB" id="A0A1J4KGU7"/>
<evidence type="ECO:0000256" key="1">
    <source>
        <dbReference type="ARBA" id="ARBA00038101"/>
    </source>
</evidence>
<dbReference type="EMBL" id="MLAK01000605">
    <property type="protein sequence ID" value="OHT10631.1"/>
    <property type="molecule type" value="Genomic_DNA"/>
</dbReference>
<comment type="caution">
    <text evidence="4">The sequence shown here is derived from an EMBL/GenBank/DDBJ whole genome shotgun (WGS) entry which is preliminary data.</text>
</comment>
<dbReference type="PROSITE" id="PS50011">
    <property type="entry name" value="PROTEIN_KINASE_DOM"/>
    <property type="match status" value="1"/>
</dbReference>
<dbReference type="InterPro" id="IPR011009">
    <property type="entry name" value="Kinase-like_dom_sf"/>
</dbReference>
<dbReference type="PANTHER" id="PTHR11102">
    <property type="entry name" value="SEL-1-LIKE PROTEIN"/>
    <property type="match status" value="1"/>
</dbReference>
<dbReference type="OrthoDB" id="2390637at2759"/>
<accession>A0A1J4KGU7</accession>
<evidence type="ECO:0000313" key="5">
    <source>
        <dbReference type="Proteomes" id="UP000179807"/>
    </source>
</evidence>
<comment type="similarity">
    <text evidence="1">Belongs to the sel-1 family.</text>
</comment>
<evidence type="ECO:0000256" key="2">
    <source>
        <dbReference type="SAM" id="MobiDB-lite"/>
    </source>
</evidence>
<dbReference type="GO" id="GO:0004672">
    <property type="term" value="F:protein kinase activity"/>
    <property type="evidence" value="ECO:0007669"/>
    <property type="project" value="InterPro"/>
</dbReference>
<dbReference type="RefSeq" id="XP_068363767.1">
    <property type="nucleotide sequence ID" value="XM_068491702.1"/>
</dbReference>
<dbReference type="Proteomes" id="UP000179807">
    <property type="component" value="Unassembled WGS sequence"/>
</dbReference>
<dbReference type="SUPFAM" id="SSF81901">
    <property type="entry name" value="HCP-like"/>
    <property type="match status" value="2"/>
</dbReference>
<evidence type="ECO:0000259" key="3">
    <source>
        <dbReference type="PROSITE" id="PS50011"/>
    </source>
</evidence>
<organism evidence="4 5">
    <name type="scientific">Tritrichomonas foetus</name>
    <dbReference type="NCBI Taxonomy" id="1144522"/>
    <lineage>
        <taxon>Eukaryota</taxon>
        <taxon>Metamonada</taxon>
        <taxon>Parabasalia</taxon>
        <taxon>Tritrichomonadida</taxon>
        <taxon>Tritrichomonadidae</taxon>
        <taxon>Tritrichomonas</taxon>
    </lineage>
</organism>
<dbReference type="InterPro" id="IPR000719">
    <property type="entry name" value="Prot_kinase_dom"/>
</dbReference>
<dbReference type="InterPro" id="IPR050767">
    <property type="entry name" value="Sel1_AlgK"/>
</dbReference>
<dbReference type="InterPro" id="IPR011990">
    <property type="entry name" value="TPR-like_helical_dom_sf"/>
</dbReference>
<name>A0A1J4KGU7_9EUKA</name>
<feature type="domain" description="Protein kinase" evidence="3">
    <location>
        <begin position="214"/>
        <end position="459"/>
    </location>
</feature>